<reference evidence="1 2" key="1">
    <citation type="submission" date="2019-03" db="EMBL/GenBank/DDBJ databases">
        <title>First draft genome of Liparis tanakae, snailfish: a comprehensive survey of snailfish specific genes.</title>
        <authorList>
            <person name="Kim W."/>
            <person name="Song I."/>
            <person name="Jeong J.-H."/>
            <person name="Kim D."/>
            <person name="Kim S."/>
            <person name="Ryu S."/>
            <person name="Song J.Y."/>
            <person name="Lee S.K."/>
        </authorList>
    </citation>
    <scope>NUCLEOTIDE SEQUENCE [LARGE SCALE GENOMIC DNA]</scope>
    <source>
        <tissue evidence="1">Muscle</tissue>
    </source>
</reference>
<organism evidence="1 2">
    <name type="scientific">Liparis tanakae</name>
    <name type="common">Tanaka's snailfish</name>
    <dbReference type="NCBI Taxonomy" id="230148"/>
    <lineage>
        <taxon>Eukaryota</taxon>
        <taxon>Metazoa</taxon>
        <taxon>Chordata</taxon>
        <taxon>Craniata</taxon>
        <taxon>Vertebrata</taxon>
        <taxon>Euteleostomi</taxon>
        <taxon>Actinopterygii</taxon>
        <taxon>Neopterygii</taxon>
        <taxon>Teleostei</taxon>
        <taxon>Neoteleostei</taxon>
        <taxon>Acanthomorphata</taxon>
        <taxon>Eupercaria</taxon>
        <taxon>Perciformes</taxon>
        <taxon>Cottioidei</taxon>
        <taxon>Cottales</taxon>
        <taxon>Liparidae</taxon>
        <taxon>Liparis</taxon>
    </lineage>
</organism>
<dbReference type="Proteomes" id="UP000314294">
    <property type="component" value="Unassembled WGS sequence"/>
</dbReference>
<sequence length="90" mass="9417">MDLLSTTALSLMTFDPTGPSLPVALYPPSCRGRAVCGALDPGMSGSTSPPRSAETAAAEGCFPPGYKPFRPEEHGLERGFRLTAFSDLKG</sequence>
<dbReference type="AlphaFoldDB" id="A0A4Z2EC61"/>
<dbReference type="EMBL" id="SRLO01010843">
    <property type="protein sequence ID" value="TNN26160.1"/>
    <property type="molecule type" value="Genomic_DNA"/>
</dbReference>
<name>A0A4Z2EC61_9TELE</name>
<evidence type="ECO:0000313" key="2">
    <source>
        <dbReference type="Proteomes" id="UP000314294"/>
    </source>
</evidence>
<gene>
    <name evidence="1" type="ORF">EYF80_063703</name>
</gene>
<keyword evidence="2" id="KW-1185">Reference proteome</keyword>
<accession>A0A4Z2EC61</accession>
<comment type="caution">
    <text evidence="1">The sequence shown here is derived from an EMBL/GenBank/DDBJ whole genome shotgun (WGS) entry which is preliminary data.</text>
</comment>
<protein>
    <submittedName>
        <fullName evidence="1">Uncharacterized protein</fullName>
    </submittedName>
</protein>
<proteinExistence type="predicted"/>
<evidence type="ECO:0000313" key="1">
    <source>
        <dbReference type="EMBL" id="TNN26160.1"/>
    </source>
</evidence>